<dbReference type="Proteomes" id="UP000825935">
    <property type="component" value="Chromosome 22"/>
</dbReference>
<dbReference type="OMA" id="CHCALEN"/>
<dbReference type="PANTHER" id="PTHR31300:SF2">
    <property type="entry name" value="LIPASE-LIKE PROTEIN"/>
    <property type="match status" value="1"/>
</dbReference>
<dbReference type="EMBL" id="CM035427">
    <property type="protein sequence ID" value="KAH7307369.1"/>
    <property type="molecule type" value="Genomic_DNA"/>
</dbReference>
<protein>
    <submittedName>
        <fullName evidence="1">Uncharacterized protein</fullName>
    </submittedName>
</protein>
<organism evidence="1 2">
    <name type="scientific">Ceratopteris richardii</name>
    <name type="common">Triangle waterfern</name>
    <dbReference type="NCBI Taxonomy" id="49495"/>
    <lineage>
        <taxon>Eukaryota</taxon>
        <taxon>Viridiplantae</taxon>
        <taxon>Streptophyta</taxon>
        <taxon>Embryophyta</taxon>
        <taxon>Tracheophyta</taxon>
        <taxon>Polypodiopsida</taxon>
        <taxon>Polypodiidae</taxon>
        <taxon>Polypodiales</taxon>
        <taxon>Pteridineae</taxon>
        <taxon>Pteridaceae</taxon>
        <taxon>Parkerioideae</taxon>
        <taxon>Ceratopteris</taxon>
    </lineage>
</organism>
<comment type="caution">
    <text evidence="1">The sequence shown here is derived from an EMBL/GenBank/DDBJ whole genome shotgun (WGS) entry which is preliminary data.</text>
</comment>
<dbReference type="PANTHER" id="PTHR31300">
    <property type="entry name" value="LIPASE"/>
    <property type="match status" value="1"/>
</dbReference>
<reference evidence="1" key="1">
    <citation type="submission" date="2021-08" db="EMBL/GenBank/DDBJ databases">
        <title>WGS assembly of Ceratopteris richardii.</title>
        <authorList>
            <person name="Marchant D.B."/>
            <person name="Chen G."/>
            <person name="Jenkins J."/>
            <person name="Shu S."/>
            <person name="Leebens-Mack J."/>
            <person name="Grimwood J."/>
            <person name="Schmutz J."/>
            <person name="Soltis P."/>
            <person name="Soltis D."/>
            <person name="Chen Z.-H."/>
        </authorList>
    </citation>
    <scope>NUCLEOTIDE SEQUENCE</scope>
    <source>
        <strain evidence="1">Whitten #5841</strain>
        <tissue evidence="1">Leaf</tissue>
    </source>
</reference>
<dbReference type="AlphaFoldDB" id="A0A8T2S6G1"/>
<dbReference type="OrthoDB" id="2012654at2759"/>
<sequence length="386" mass="42860">MLSRKHSSCSAVNPVGEFLAPLWEGPTPDVYPDFGGRHNKRDKPWDTVLHWVKEQVERGSKLPQLLLANKRSDPMLLLGVLGCPLAPFSVSNASLPPCCMSTKDAPIESSCAQYIIQQYLAATGGNKLLSSIKNSYTRGKVRMLTTEFETATRIRKNPIKAAENGWFVLWQLMPDKWHVELEIEGNSVQAGSDGKVVWRSTSWLGAHAAKGPVRPLRRAVQGLDPITTANLFINARCIGEKKIGDEDCFVLKLSADPAVLKSRSDGPAEIIWHVLYGYFSQRTGLLVFVEDSHLTRIQGNGVEVVYWETTIESSVQDYRPVDGVNIAHSGHSVVTLFRFGEEAMSHTKTRMEEMWSIEEVAFNVEGLSLDYFLPPCDVGKGTSKKS</sequence>
<evidence type="ECO:0000313" key="1">
    <source>
        <dbReference type="EMBL" id="KAH7307368.1"/>
    </source>
</evidence>
<accession>A0A8T2S6G1</accession>
<dbReference type="Pfam" id="PF04788">
    <property type="entry name" value="DUF620"/>
    <property type="match status" value="1"/>
</dbReference>
<dbReference type="EMBL" id="CM035427">
    <property type="protein sequence ID" value="KAH7307368.1"/>
    <property type="molecule type" value="Genomic_DNA"/>
</dbReference>
<gene>
    <name evidence="1" type="ORF">KP509_22G055700</name>
</gene>
<keyword evidence="2" id="KW-1185">Reference proteome</keyword>
<proteinExistence type="predicted"/>
<evidence type="ECO:0000313" key="2">
    <source>
        <dbReference type="Proteomes" id="UP000825935"/>
    </source>
</evidence>
<name>A0A8T2S6G1_CERRI</name>
<dbReference type="InterPro" id="IPR006873">
    <property type="entry name" value="DUF620"/>
</dbReference>